<reference evidence="2 3" key="1">
    <citation type="journal article" date="2020" name="Phytopathology">
        <title>Genome Sequence Resources of Colletotrichum truncatum, C. plurivorum, C. musicola, and C. sojae: Four Species Pathogenic to Soybean (Glycine max).</title>
        <authorList>
            <person name="Rogerio F."/>
            <person name="Boufleur T.R."/>
            <person name="Ciampi-Guillardi M."/>
            <person name="Sukno S.A."/>
            <person name="Thon M.R."/>
            <person name="Massola Junior N.S."/>
            <person name="Baroncelli R."/>
        </authorList>
    </citation>
    <scope>NUCLEOTIDE SEQUENCE [LARGE SCALE GENOMIC DNA]</scope>
    <source>
        <strain evidence="2 3">LFN0009</strain>
    </source>
</reference>
<accession>A0A8H6N584</accession>
<organism evidence="2 3">
    <name type="scientific">Colletotrichum sojae</name>
    <dbReference type="NCBI Taxonomy" id="2175907"/>
    <lineage>
        <taxon>Eukaryota</taxon>
        <taxon>Fungi</taxon>
        <taxon>Dikarya</taxon>
        <taxon>Ascomycota</taxon>
        <taxon>Pezizomycotina</taxon>
        <taxon>Sordariomycetes</taxon>
        <taxon>Hypocreomycetidae</taxon>
        <taxon>Glomerellales</taxon>
        <taxon>Glomerellaceae</taxon>
        <taxon>Colletotrichum</taxon>
        <taxon>Colletotrichum orchidearum species complex</taxon>
    </lineage>
</organism>
<comment type="caution">
    <text evidence="2">The sequence shown here is derived from an EMBL/GenBank/DDBJ whole genome shotgun (WGS) entry which is preliminary data.</text>
</comment>
<name>A0A8H6N584_9PEZI</name>
<evidence type="ECO:0000313" key="3">
    <source>
        <dbReference type="Proteomes" id="UP000652219"/>
    </source>
</evidence>
<feature type="compositionally biased region" description="Polar residues" evidence="1">
    <location>
        <begin position="7"/>
        <end position="18"/>
    </location>
</feature>
<evidence type="ECO:0000256" key="1">
    <source>
        <dbReference type="SAM" id="MobiDB-lite"/>
    </source>
</evidence>
<dbReference type="Proteomes" id="UP000652219">
    <property type="component" value="Unassembled WGS sequence"/>
</dbReference>
<dbReference type="AlphaFoldDB" id="A0A8H6N584"/>
<sequence length="328" mass="35500">MPHGSHRNFSLPSTSTFAACSLADPNQRDPPAKPTQGRAWPVPLSGHDGYQHQAVPRHPVSNEASLSPTALAPGAHRNKRKTVPSRTSATLDWSSRSRHSEYGIRVFVATSRPCSSIVFAPVPVPITRPRDPVGRTPRLILVMSRGASQLTVTESKGSPTQGCLQIESQSWAQSAGISNTRTPPHHAAPVPLTPLPRFRCAAARAHIPHSCEGCGTWESGLHKVRQMMQPSPSPPAVHPHLPTSHAATICTRHGEPEVAIDMNRAPKSQASQAHPTVHFLPCLVLFSSRRRCWAAPWVVASRSALFVFPSAVNQAIKNHKAMVVNQQA</sequence>
<evidence type="ECO:0000313" key="2">
    <source>
        <dbReference type="EMBL" id="KAF6819935.1"/>
    </source>
</evidence>
<keyword evidence="3" id="KW-1185">Reference proteome</keyword>
<protein>
    <submittedName>
        <fullName evidence="2">Uncharacterized protein</fullName>
    </submittedName>
</protein>
<feature type="region of interest" description="Disordered" evidence="1">
    <location>
        <begin position="59"/>
        <end position="92"/>
    </location>
</feature>
<feature type="region of interest" description="Disordered" evidence="1">
    <location>
        <begin position="1"/>
        <end position="46"/>
    </location>
</feature>
<dbReference type="PROSITE" id="PS51257">
    <property type="entry name" value="PROKAR_LIPOPROTEIN"/>
    <property type="match status" value="1"/>
</dbReference>
<proteinExistence type="predicted"/>
<dbReference type="EMBL" id="WIGN01000007">
    <property type="protein sequence ID" value="KAF6819935.1"/>
    <property type="molecule type" value="Genomic_DNA"/>
</dbReference>
<gene>
    <name evidence="2" type="ORF">CSOJ01_01003</name>
</gene>